<dbReference type="Pfam" id="PF02660">
    <property type="entry name" value="G3P_acyltransf"/>
    <property type="match status" value="1"/>
</dbReference>
<dbReference type="GO" id="GO:0005886">
    <property type="term" value="C:plasma membrane"/>
    <property type="evidence" value="ECO:0007669"/>
    <property type="project" value="InterPro"/>
</dbReference>
<dbReference type="InterPro" id="IPR003811">
    <property type="entry name" value="G3P_acylTferase_PlsY"/>
</dbReference>
<keyword evidence="4 10" id="KW-0812">Transmembrane</keyword>
<keyword evidence="1" id="KW-1003">Cell membrane</keyword>
<dbReference type="SMART" id="SM01207">
    <property type="entry name" value="G3P_acyltransf"/>
    <property type="match status" value="1"/>
</dbReference>
<dbReference type="GO" id="GO:0043772">
    <property type="term" value="F:acyl-phosphate glycerol-3-phosphate acyltransferase activity"/>
    <property type="evidence" value="ECO:0007669"/>
    <property type="project" value="InterPro"/>
</dbReference>
<dbReference type="PANTHER" id="PTHR30309">
    <property type="entry name" value="INNER MEMBRANE PROTEIN YGIH"/>
    <property type="match status" value="1"/>
</dbReference>
<evidence type="ECO:0000256" key="1">
    <source>
        <dbReference type="ARBA" id="ARBA00022475"/>
    </source>
</evidence>
<evidence type="ECO:0000256" key="7">
    <source>
        <dbReference type="ARBA" id="ARBA00023136"/>
    </source>
</evidence>
<proteinExistence type="inferred from homology"/>
<evidence type="ECO:0000313" key="12">
    <source>
        <dbReference type="EMBL" id="CAB5065611.1"/>
    </source>
</evidence>
<dbReference type="AlphaFoldDB" id="A0A6J7QE71"/>
<gene>
    <name evidence="11" type="ORF">UFOPK4098_00585</name>
    <name evidence="12" type="ORF">UFOPK4347_00978</name>
</gene>
<keyword evidence="2" id="KW-0444">Lipid biosynthesis</keyword>
<evidence type="ECO:0000256" key="3">
    <source>
        <dbReference type="ARBA" id="ARBA00022679"/>
    </source>
</evidence>
<keyword evidence="3" id="KW-0808">Transferase</keyword>
<protein>
    <submittedName>
        <fullName evidence="11">Unannotated protein</fullName>
    </submittedName>
</protein>
<dbReference type="EMBL" id="CAFBPN010000020">
    <property type="protein sequence ID" value="CAB5016070.1"/>
    <property type="molecule type" value="Genomic_DNA"/>
</dbReference>
<evidence type="ECO:0000256" key="9">
    <source>
        <dbReference type="ARBA" id="ARBA00023264"/>
    </source>
</evidence>
<dbReference type="HAMAP" id="MF_01043">
    <property type="entry name" value="PlsY"/>
    <property type="match status" value="1"/>
</dbReference>
<keyword evidence="6" id="KW-0443">Lipid metabolism</keyword>
<keyword evidence="5 10" id="KW-1133">Transmembrane helix</keyword>
<sequence>MHFFLVVLLATAGYFIGTFPSAIMVAKAHGIDITSVGSGNPGASNVARTLGMKKGAYVYGLDAAKGAVATALGLAVFGNAAAYWCAAAAVVGHVYPITRRFAGGKGVATGSGAMLVVHPFISLGLALLWAAFSKVTKKASISSLVITVLLPVCIAVAGKPGWEVGATAGIGVLVVIRHIPNLRRLRSGLEPSLPSKAT</sequence>
<evidence type="ECO:0000313" key="11">
    <source>
        <dbReference type="EMBL" id="CAB5016070.1"/>
    </source>
</evidence>
<evidence type="ECO:0000256" key="8">
    <source>
        <dbReference type="ARBA" id="ARBA00023209"/>
    </source>
</evidence>
<feature type="transmembrane region" description="Helical" evidence="10">
    <location>
        <begin position="113"/>
        <end position="132"/>
    </location>
</feature>
<dbReference type="GO" id="GO:0008654">
    <property type="term" value="P:phospholipid biosynthetic process"/>
    <property type="evidence" value="ECO:0007669"/>
    <property type="project" value="UniProtKB-KW"/>
</dbReference>
<keyword evidence="8" id="KW-0594">Phospholipid biosynthesis</keyword>
<accession>A0A6J7QE71</accession>
<keyword evidence="7 10" id="KW-0472">Membrane</keyword>
<evidence type="ECO:0000256" key="5">
    <source>
        <dbReference type="ARBA" id="ARBA00022989"/>
    </source>
</evidence>
<feature type="transmembrane region" description="Helical" evidence="10">
    <location>
        <begin position="139"/>
        <end position="158"/>
    </location>
</feature>
<evidence type="ECO:0000256" key="4">
    <source>
        <dbReference type="ARBA" id="ARBA00022692"/>
    </source>
</evidence>
<evidence type="ECO:0000256" key="10">
    <source>
        <dbReference type="SAM" id="Phobius"/>
    </source>
</evidence>
<reference evidence="11" key="1">
    <citation type="submission" date="2020-05" db="EMBL/GenBank/DDBJ databases">
        <authorList>
            <person name="Chiriac C."/>
            <person name="Salcher M."/>
            <person name="Ghai R."/>
            <person name="Kavagutti S V."/>
        </authorList>
    </citation>
    <scope>NUCLEOTIDE SEQUENCE</scope>
</reference>
<feature type="transmembrane region" description="Helical" evidence="10">
    <location>
        <begin position="164"/>
        <end position="180"/>
    </location>
</feature>
<evidence type="ECO:0000256" key="2">
    <source>
        <dbReference type="ARBA" id="ARBA00022516"/>
    </source>
</evidence>
<evidence type="ECO:0000256" key="6">
    <source>
        <dbReference type="ARBA" id="ARBA00023098"/>
    </source>
</evidence>
<dbReference type="PANTHER" id="PTHR30309:SF0">
    <property type="entry name" value="GLYCEROL-3-PHOSPHATE ACYLTRANSFERASE-RELATED"/>
    <property type="match status" value="1"/>
</dbReference>
<dbReference type="EMBL" id="CAFBQU010000022">
    <property type="protein sequence ID" value="CAB5065611.1"/>
    <property type="molecule type" value="Genomic_DNA"/>
</dbReference>
<organism evidence="11">
    <name type="scientific">freshwater metagenome</name>
    <dbReference type="NCBI Taxonomy" id="449393"/>
    <lineage>
        <taxon>unclassified sequences</taxon>
        <taxon>metagenomes</taxon>
        <taxon>ecological metagenomes</taxon>
    </lineage>
</organism>
<keyword evidence="9" id="KW-1208">Phospholipid metabolism</keyword>
<name>A0A6J7QE71_9ZZZZ</name>